<dbReference type="RefSeq" id="WP_005006928.1">
    <property type="nucleotide sequence ID" value="NZ_KB849725.1"/>
</dbReference>
<dbReference type="PATRIC" id="fig|1120925.3.peg.266"/>
<keyword evidence="1" id="KW-1133">Transmembrane helix</keyword>
<protein>
    <submittedName>
        <fullName evidence="2">Uncharacterized protein</fullName>
    </submittedName>
</protein>
<dbReference type="EMBL" id="APQD01000002">
    <property type="protein sequence ID" value="ENV84319.1"/>
    <property type="molecule type" value="Genomic_DNA"/>
</dbReference>
<name>N9DNR4_9GAMM</name>
<feature type="transmembrane region" description="Helical" evidence="1">
    <location>
        <begin position="243"/>
        <end position="264"/>
    </location>
</feature>
<gene>
    <name evidence="2" type="ORF">F941_00239</name>
</gene>
<keyword evidence="3" id="KW-1185">Reference proteome</keyword>
<dbReference type="Proteomes" id="UP000018460">
    <property type="component" value="Unassembled WGS sequence"/>
</dbReference>
<evidence type="ECO:0000313" key="2">
    <source>
        <dbReference type="EMBL" id="ENV84319.1"/>
    </source>
</evidence>
<keyword evidence="1" id="KW-0472">Membrane</keyword>
<comment type="caution">
    <text evidence="2">The sequence shown here is derived from an EMBL/GenBank/DDBJ whole genome shotgun (WGS) entry which is preliminary data.</text>
</comment>
<dbReference type="eggNOG" id="ENOG5030S9I">
    <property type="taxonomic scope" value="Bacteria"/>
</dbReference>
<organism evidence="2 3">
    <name type="scientific">Acinetobacter bouvetii DSM 14964 = CIP 107468</name>
    <dbReference type="NCBI Taxonomy" id="1120925"/>
    <lineage>
        <taxon>Bacteria</taxon>
        <taxon>Pseudomonadati</taxon>
        <taxon>Pseudomonadota</taxon>
        <taxon>Gammaproteobacteria</taxon>
        <taxon>Moraxellales</taxon>
        <taxon>Moraxellaceae</taxon>
        <taxon>Acinetobacter</taxon>
    </lineage>
</organism>
<evidence type="ECO:0000313" key="3">
    <source>
        <dbReference type="Proteomes" id="UP000018460"/>
    </source>
</evidence>
<dbReference type="AlphaFoldDB" id="N9DNR4"/>
<feature type="transmembrane region" description="Helical" evidence="1">
    <location>
        <begin position="276"/>
        <end position="297"/>
    </location>
</feature>
<proteinExistence type="predicted"/>
<dbReference type="OrthoDB" id="8910137at2"/>
<sequence>MGEKFEFEIQESLDTINKILGIAEKYESQSDFDGLLAKNLLAFHSIINDSSFVNRLNAQLITCRNYRGLKLMRAWDGGFASFSKDDEVIRLHRLALFLVIYLRELSFRGNYSIDERDDFYSLNELIRRNRKEFFEKSSWCINLLDDLPTLIMQEEFHSDHARALSNAIKSTDINKVEEFIRTKNESISKIDTWNNEFQEKKSAVEVLKDKLDTYQTAFNFVGLYQGFSSLLKKKVDELDSLKIQYFFIGLIIISIPLLELAWVFDNLNSIDSTKVLFIVFPTLTLLFVLFWFFRIVLHNIKSVKSQIMQLELRMTLCQFIQSYAEKSKELKEANKEGFEKFENIIFSSIVSSDENIPSTFDGMEHVSNLLKNFKSNP</sequence>
<evidence type="ECO:0000256" key="1">
    <source>
        <dbReference type="SAM" id="Phobius"/>
    </source>
</evidence>
<keyword evidence="1" id="KW-0812">Transmembrane</keyword>
<accession>N9DNR4</accession>
<reference evidence="2 3" key="1">
    <citation type="submission" date="2013-02" db="EMBL/GenBank/DDBJ databases">
        <title>The Genome Sequence of Acinetobacter bouvetii CIP 107468.</title>
        <authorList>
            <consortium name="The Broad Institute Genome Sequencing Platform"/>
            <consortium name="The Broad Institute Genome Sequencing Center for Infectious Disease"/>
            <person name="Cerqueira G."/>
            <person name="Feldgarden M."/>
            <person name="Courvalin P."/>
            <person name="Perichon B."/>
            <person name="Grillot-Courvalin C."/>
            <person name="Clermont D."/>
            <person name="Rocha E."/>
            <person name="Yoon E.-J."/>
            <person name="Nemec A."/>
            <person name="Walker B."/>
            <person name="Young S.K."/>
            <person name="Zeng Q."/>
            <person name="Gargeya S."/>
            <person name="Fitzgerald M."/>
            <person name="Haas B."/>
            <person name="Abouelleil A."/>
            <person name="Alvarado L."/>
            <person name="Arachchi H.M."/>
            <person name="Berlin A.M."/>
            <person name="Chapman S.B."/>
            <person name="Dewar J."/>
            <person name="Goldberg J."/>
            <person name="Griggs A."/>
            <person name="Gujja S."/>
            <person name="Hansen M."/>
            <person name="Howarth C."/>
            <person name="Imamovic A."/>
            <person name="Larimer J."/>
            <person name="McCowan C."/>
            <person name="Murphy C."/>
            <person name="Neiman D."/>
            <person name="Pearson M."/>
            <person name="Priest M."/>
            <person name="Roberts A."/>
            <person name="Saif S."/>
            <person name="Shea T."/>
            <person name="Sisk P."/>
            <person name="Sykes S."/>
            <person name="Wortman J."/>
            <person name="Nusbaum C."/>
            <person name="Birren B."/>
        </authorList>
    </citation>
    <scope>NUCLEOTIDE SEQUENCE [LARGE SCALE GENOMIC DNA]</scope>
    <source>
        <strain evidence="2 3">CIP 107468</strain>
    </source>
</reference>